<reference evidence="2" key="1">
    <citation type="submission" date="2023-04" db="EMBL/GenBank/DDBJ databases">
        <authorList>
            <consortium name="ELIXIR-Norway"/>
        </authorList>
    </citation>
    <scope>NUCLEOTIDE SEQUENCE [LARGE SCALE GENOMIC DNA]</scope>
</reference>
<evidence type="ECO:0000256" key="1">
    <source>
        <dbReference type="SAM" id="MobiDB-lite"/>
    </source>
</evidence>
<protein>
    <submittedName>
        <fullName evidence="2">Uncharacterized protein</fullName>
    </submittedName>
</protein>
<evidence type="ECO:0000313" key="2">
    <source>
        <dbReference type="EMBL" id="CAI9158736.1"/>
    </source>
</evidence>
<evidence type="ECO:0000313" key="3">
    <source>
        <dbReference type="Proteomes" id="UP001176941"/>
    </source>
</evidence>
<dbReference type="Proteomes" id="UP001176941">
    <property type="component" value="Chromosome 18"/>
</dbReference>
<accession>A0ABN8YDW7</accession>
<keyword evidence="3" id="KW-1185">Reference proteome</keyword>
<gene>
    <name evidence="2" type="ORF">MRATA1EN1_LOCUS7698</name>
</gene>
<proteinExistence type="predicted"/>
<dbReference type="EMBL" id="OX459954">
    <property type="protein sequence ID" value="CAI9158736.1"/>
    <property type="molecule type" value="Genomic_DNA"/>
</dbReference>
<organism evidence="2 3">
    <name type="scientific">Rangifer tarandus platyrhynchus</name>
    <name type="common">Svalbard reindeer</name>
    <dbReference type="NCBI Taxonomy" id="3082113"/>
    <lineage>
        <taxon>Eukaryota</taxon>
        <taxon>Metazoa</taxon>
        <taxon>Chordata</taxon>
        <taxon>Craniata</taxon>
        <taxon>Vertebrata</taxon>
        <taxon>Euteleostomi</taxon>
        <taxon>Mammalia</taxon>
        <taxon>Eutheria</taxon>
        <taxon>Laurasiatheria</taxon>
        <taxon>Artiodactyla</taxon>
        <taxon>Ruminantia</taxon>
        <taxon>Pecora</taxon>
        <taxon>Cervidae</taxon>
        <taxon>Odocoileinae</taxon>
        <taxon>Rangifer</taxon>
    </lineage>
</organism>
<name>A0ABN8YDW7_RANTA</name>
<sequence length="139" mass="15105">MQSSLGDALHMPGTVLGTGAAERKDALLGDLQSSRGERWSTNRWGSAATLPSWRAGLGPAQHGLTLSFLDVPSFRYQPSHLVPSPNPESPRLTRHSSWTPLSSLLPELTHSQLFPSNTNPIQSRVTSRDNIPIEQSVEA</sequence>
<feature type="compositionally biased region" description="Polar residues" evidence="1">
    <location>
        <begin position="110"/>
        <end position="129"/>
    </location>
</feature>
<feature type="region of interest" description="Disordered" evidence="1">
    <location>
        <begin position="110"/>
        <end position="139"/>
    </location>
</feature>